<evidence type="ECO:0000313" key="14">
    <source>
        <dbReference type="EMBL" id="CDQ92793.1"/>
    </source>
</evidence>
<dbReference type="InterPro" id="IPR051156">
    <property type="entry name" value="Mito/Outer_Membr_Metalloprot"/>
</dbReference>
<dbReference type="GO" id="GO:0046872">
    <property type="term" value="F:metal ion binding"/>
    <property type="evidence" value="ECO:0007669"/>
    <property type="project" value="UniProtKB-KW"/>
</dbReference>
<dbReference type="InterPro" id="IPR001915">
    <property type="entry name" value="Peptidase_M48"/>
</dbReference>
<dbReference type="PaxDb" id="8022-A0A060YLS2"/>
<comment type="subunit">
    <text evidence="1">Homooligomer.</text>
</comment>
<evidence type="ECO:0000256" key="11">
    <source>
        <dbReference type="SAM" id="MobiDB-lite"/>
    </source>
</evidence>
<dbReference type="GO" id="GO:0006515">
    <property type="term" value="P:protein quality control for misfolded or incompletely synthesized proteins"/>
    <property type="evidence" value="ECO:0007669"/>
    <property type="project" value="TreeGrafter"/>
</dbReference>
<evidence type="ECO:0000256" key="10">
    <source>
        <dbReference type="RuleBase" id="RU003983"/>
    </source>
</evidence>
<dbReference type="Proteomes" id="UP000193380">
    <property type="component" value="Unassembled WGS sequence"/>
</dbReference>
<dbReference type="GO" id="GO:0034982">
    <property type="term" value="P:mitochondrial protein processing"/>
    <property type="evidence" value="ECO:0007669"/>
    <property type="project" value="TreeGrafter"/>
</dbReference>
<dbReference type="GO" id="GO:0005743">
    <property type="term" value="C:mitochondrial inner membrane"/>
    <property type="evidence" value="ECO:0007669"/>
    <property type="project" value="TreeGrafter"/>
</dbReference>
<protein>
    <recommendedName>
        <fullName evidence="8">Metalloendopeptidase OMA1, mitochondrial</fullName>
    </recommendedName>
    <alternativeName>
        <fullName evidence="9">Overlapping with the m-AAA protease 1 homolog</fullName>
    </alternativeName>
</protein>
<gene>
    <name evidence="14" type="ORF">GSONMT00058491001</name>
</gene>
<proteinExistence type="inferred from homology"/>
<comment type="similarity">
    <text evidence="7 10">Belongs to the peptidase M48 family.</text>
</comment>
<organism evidence="14 15">
    <name type="scientific">Oncorhynchus mykiss</name>
    <name type="common">Rainbow trout</name>
    <name type="synonym">Salmo gairdneri</name>
    <dbReference type="NCBI Taxonomy" id="8022"/>
    <lineage>
        <taxon>Eukaryota</taxon>
        <taxon>Metazoa</taxon>
        <taxon>Chordata</taxon>
        <taxon>Craniata</taxon>
        <taxon>Vertebrata</taxon>
        <taxon>Euteleostomi</taxon>
        <taxon>Actinopterygii</taxon>
        <taxon>Neopterygii</taxon>
        <taxon>Teleostei</taxon>
        <taxon>Protacanthopterygii</taxon>
        <taxon>Salmoniformes</taxon>
        <taxon>Salmonidae</taxon>
        <taxon>Salmoninae</taxon>
        <taxon>Oncorhynchus</taxon>
    </lineage>
</organism>
<keyword evidence="12" id="KW-0472">Membrane</keyword>
<feature type="compositionally biased region" description="Polar residues" evidence="11">
    <location>
        <begin position="21"/>
        <end position="33"/>
    </location>
</feature>
<keyword evidence="12" id="KW-1133">Transmembrane helix</keyword>
<keyword evidence="12" id="KW-0812">Transmembrane</keyword>
<evidence type="ECO:0000259" key="13">
    <source>
        <dbReference type="Pfam" id="PF01435"/>
    </source>
</evidence>
<name>A0A060YLS2_ONCMY</name>
<accession>A0A060YLS2</accession>
<feature type="non-terminal residue" evidence="14">
    <location>
        <position position="1"/>
    </location>
</feature>
<evidence type="ECO:0000256" key="12">
    <source>
        <dbReference type="SAM" id="Phobius"/>
    </source>
</evidence>
<evidence type="ECO:0000256" key="3">
    <source>
        <dbReference type="ARBA" id="ARBA00022723"/>
    </source>
</evidence>
<comment type="cofactor">
    <cofactor evidence="10">
        <name>Zn(2+)</name>
        <dbReference type="ChEBI" id="CHEBI:29105"/>
    </cofactor>
    <text evidence="10">Binds 1 zinc ion per subunit.</text>
</comment>
<evidence type="ECO:0000256" key="5">
    <source>
        <dbReference type="ARBA" id="ARBA00022833"/>
    </source>
</evidence>
<feature type="region of interest" description="Disordered" evidence="11">
    <location>
        <begin position="16"/>
        <end position="40"/>
    </location>
</feature>
<evidence type="ECO:0000256" key="1">
    <source>
        <dbReference type="ARBA" id="ARBA00011182"/>
    </source>
</evidence>
<dbReference type="PANTHER" id="PTHR22726">
    <property type="entry name" value="METALLOENDOPEPTIDASE OMA1"/>
    <property type="match status" value="1"/>
</dbReference>
<dbReference type="AlphaFoldDB" id="A0A060YLS2"/>
<evidence type="ECO:0000256" key="4">
    <source>
        <dbReference type="ARBA" id="ARBA00022801"/>
    </source>
</evidence>
<keyword evidence="2 10" id="KW-0645">Protease</keyword>
<feature type="region of interest" description="Disordered" evidence="11">
    <location>
        <begin position="211"/>
        <end position="234"/>
    </location>
</feature>
<dbReference type="Pfam" id="PF01435">
    <property type="entry name" value="Peptidase_M48"/>
    <property type="match status" value="1"/>
</dbReference>
<dbReference type="PANTHER" id="PTHR22726:SF1">
    <property type="entry name" value="METALLOENDOPEPTIDASE OMA1, MITOCHONDRIAL"/>
    <property type="match status" value="1"/>
</dbReference>
<sequence>NLCIRSRCCCRPSLVGDRSTRSSANSRHLTSDSSRVRPGAADFSSARANSLIYMLKRVGLKLHPCLTPQPCVKKCVFLPILTAHLLFVYISLSPLSQFLFDRPYSRKLEAEADQVGLQLAAKACADVRAGPVFWQQMEISDQLRGEPTVPEWLSTHPSHRNRVTQLDRLIPQYLELRESCSCPALPATDPRAVFAQSVKVLLDATRDLEGEAGKRLKPQALSQTPTSDHRRAPHTGGLATALLASSATGSPPALTLDTATHL</sequence>
<keyword evidence="3" id="KW-0479">Metal-binding</keyword>
<evidence type="ECO:0000256" key="7">
    <source>
        <dbReference type="ARBA" id="ARBA00038233"/>
    </source>
</evidence>
<evidence type="ECO:0000256" key="2">
    <source>
        <dbReference type="ARBA" id="ARBA00022670"/>
    </source>
</evidence>
<keyword evidence="5 10" id="KW-0862">Zinc</keyword>
<evidence type="ECO:0000256" key="9">
    <source>
        <dbReference type="ARBA" id="ARBA00042978"/>
    </source>
</evidence>
<feature type="transmembrane region" description="Helical" evidence="12">
    <location>
        <begin position="76"/>
        <end position="100"/>
    </location>
</feature>
<evidence type="ECO:0000313" key="15">
    <source>
        <dbReference type="Proteomes" id="UP000193380"/>
    </source>
</evidence>
<reference evidence="14" key="2">
    <citation type="submission" date="2014-03" db="EMBL/GenBank/DDBJ databases">
        <authorList>
            <person name="Genoscope - CEA"/>
        </authorList>
    </citation>
    <scope>NUCLEOTIDE SEQUENCE</scope>
</reference>
<dbReference type="STRING" id="8022.A0A060YLS2"/>
<dbReference type="EMBL" id="FR913869">
    <property type="protein sequence ID" value="CDQ92793.1"/>
    <property type="molecule type" value="Genomic_DNA"/>
</dbReference>
<keyword evidence="4 10" id="KW-0378">Hydrolase</keyword>
<evidence type="ECO:0000256" key="8">
    <source>
        <dbReference type="ARBA" id="ARBA00040360"/>
    </source>
</evidence>
<feature type="domain" description="Peptidase M48" evidence="13">
    <location>
        <begin position="98"/>
        <end position="168"/>
    </location>
</feature>
<dbReference type="GO" id="GO:0004222">
    <property type="term" value="F:metalloendopeptidase activity"/>
    <property type="evidence" value="ECO:0007669"/>
    <property type="project" value="InterPro"/>
</dbReference>
<evidence type="ECO:0000256" key="6">
    <source>
        <dbReference type="ARBA" id="ARBA00023049"/>
    </source>
</evidence>
<keyword evidence="6 10" id="KW-0482">Metalloprotease</keyword>
<reference evidence="14" key="1">
    <citation type="journal article" date="2014" name="Nat. Commun.">
        <title>The rainbow trout genome provides novel insights into evolution after whole-genome duplication in vertebrates.</title>
        <authorList>
            <person name="Berthelot C."/>
            <person name="Brunet F."/>
            <person name="Chalopin D."/>
            <person name="Juanchich A."/>
            <person name="Bernard M."/>
            <person name="Noel B."/>
            <person name="Bento P."/>
            <person name="Da Silva C."/>
            <person name="Labadie K."/>
            <person name="Alberti A."/>
            <person name="Aury J.M."/>
            <person name="Louis A."/>
            <person name="Dehais P."/>
            <person name="Bardou P."/>
            <person name="Montfort J."/>
            <person name="Klopp C."/>
            <person name="Cabau C."/>
            <person name="Gaspin C."/>
            <person name="Thorgaard G.H."/>
            <person name="Boussaha M."/>
            <person name="Quillet E."/>
            <person name="Guyomard R."/>
            <person name="Galiana D."/>
            <person name="Bobe J."/>
            <person name="Volff J.N."/>
            <person name="Genet C."/>
            <person name="Wincker P."/>
            <person name="Jaillon O."/>
            <person name="Roest Crollius H."/>
            <person name="Guiguen Y."/>
        </authorList>
    </citation>
    <scope>NUCLEOTIDE SEQUENCE [LARGE SCALE GENOMIC DNA]</scope>
</reference>